<dbReference type="InterPro" id="IPR052848">
    <property type="entry name" value="CHCH_domain-containing_protein"/>
</dbReference>
<proteinExistence type="predicted"/>
<dbReference type="RefSeq" id="XP_016610476.1">
    <property type="nucleotide sequence ID" value="XM_016751189.1"/>
</dbReference>
<dbReference type="OrthoDB" id="2581252at2759"/>
<feature type="domain" description="IMS import disulfide relay-system CHCH-CHCH-like Cx9C" evidence="1">
    <location>
        <begin position="5"/>
        <end position="49"/>
    </location>
</feature>
<dbReference type="PANTHER" id="PTHR47106">
    <property type="entry name" value="COILED-COIL-HELIX-COILED-COIL-HELIX DOMAIN-CONTAINING PROTEIN 5"/>
    <property type="match status" value="1"/>
</dbReference>
<name>A0A0L0HMW2_SPIPD</name>
<dbReference type="EMBL" id="KQ257453">
    <property type="protein sequence ID" value="KND02437.1"/>
    <property type="molecule type" value="Genomic_DNA"/>
</dbReference>
<dbReference type="PANTHER" id="PTHR47106:SF1">
    <property type="entry name" value="COILED-COIL-HELIX-COILED-COIL-HELIX DOMAIN-CONTAINING PROTEIN 5"/>
    <property type="match status" value="1"/>
</dbReference>
<dbReference type="VEuPathDB" id="FungiDB:SPPG_02902"/>
<reference evidence="2 3" key="1">
    <citation type="submission" date="2009-08" db="EMBL/GenBank/DDBJ databases">
        <title>The Genome Sequence of Spizellomyces punctatus strain DAOM BR117.</title>
        <authorList>
            <consortium name="The Broad Institute Genome Sequencing Platform"/>
            <person name="Russ C."/>
            <person name="Cuomo C."/>
            <person name="Shea T."/>
            <person name="Young S.K."/>
            <person name="Zeng Q."/>
            <person name="Koehrsen M."/>
            <person name="Haas B."/>
            <person name="Borodovsky M."/>
            <person name="Guigo R."/>
            <person name="Alvarado L."/>
            <person name="Berlin A."/>
            <person name="Bochicchio J."/>
            <person name="Borenstein D."/>
            <person name="Chapman S."/>
            <person name="Chen Z."/>
            <person name="Engels R."/>
            <person name="Freedman E."/>
            <person name="Gellesch M."/>
            <person name="Goldberg J."/>
            <person name="Griggs A."/>
            <person name="Gujja S."/>
            <person name="Heiman D."/>
            <person name="Hepburn T."/>
            <person name="Howarth C."/>
            <person name="Jen D."/>
            <person name="Larson L."/>
            <person name="Lewis B."/>
            <person name="Mehta T."/>
            <person name="Park D."/>
            <person name="Pearson M."/>
            <person name="Roberts A."/>
            <person name="Saif S."/>
            <person name="Shenoy N."/>
            <person name="Sisk P."/>
            <person name="Stolte C."/>
            <person name="Sykes S."/>
            <person name="Thomson T."/>
            <person name="Walk T."/>
            <person name="White J."/>
            <person name="Yandava C."/>
            <person name="Burger G."/>
            <person name="Gray M.W."/>
            <person name="Holland P.W.H."/>
            <person name="King N."/>
            <person name="Lang F.B.F."/>
            <person name="Roger A.J."/>
            <person name="Ruiz-Trillo I."/>
            <person name="Lander E."/>
            <person name="Nusbaum C."/>
        </authorList>
    </citation>
    <scope>NUCLEOTIDE SEQUENCE [LARGE SCALE GENOMIC DNA]</scope>
    <source>
        <strain evidence="2 3">DAOM BR117</strain>
    </source>
</reference>
<feature type="domain" description="IMS import disulfide relay-system CHCH-CHCH-like Cx9C" evidence="1">
    <location>
        <begin position="53"/>
        <end position="91"/>
    </location>
</feature>
<evidence type="ECO:0000259" key="1">
    <source>
        <dbReference type="Pfam" id="PF16860"/>
    </source>
</evidence>
<sequence>MESALEEVAKHCHVQLMFYTQCVEKNPTNWETVCAKEKNAVTKCAEENVESLRQVKRRCADQIKTYQKCLEDNPSEPSTCVNALRALYECHNAVATESGQGA</sequence>
<dbReference type="Gene3D" id="1.10.287.2900">
    <property type="match status" value="2"/>
</dbReference>
<dbReference type="GeneID" id="27686457"/>
<dbReference type="PROSITE" id="PS51808">
    <property type="entry name" value="CHCH"/>
    <property type="match status" value="1"/>
</dbReference>
<dbReference type="eggNOG" id="ENOG502S7D6">
    <property type="taxonomic scope" value="Eukaryota"/>
</dbReference>
<dbReference type="GO" id="GO:0045333">
    <property type="term" value="P:cellular respiration"/>
    <property type="evidence" value="ECO:0007669"/>
    <property type="project" value="TreeGrafter"/>
</dbReference>
<protein>
    <recommendedName>
        <fullName evidence="1">IMS import disulfide relay-system CHCH-CHCH-like Cx9C domain-containing protein</fullName>
    </recommendedName>
</protein>
<dbReference type="Pfam" id="PF16860">
    <property type="entry name" value="CX9C"/>
    <property type="match status" value="2"/>
</dbReference>
<dbReference type="OMA" id="QKIRRDC"/>
<accession>A0A0L0HMW2</accession>
<dbReference type="InParanoid" id="A0A0L0HMW2"/>
<evidence type="ECO:0000313" key="3">
    <source>
        <dbReference type="Proteomes" id="UP000053201"/>
    </source>
</evidence>
<keyword evidence="3" id="KW-1185">Reference proteome</keyword>
<gene>
    <name evidence="2" type="ORF">SPPG_02902</name>
</gene>
<dbReference type="InterPro" id="IPR031731">
    <property type="entry name" value="CX9C"/>
</dbReference>
<dbReference type="AlphaFoldDB" id="A0A0L0HMW2"/>
<dbReference type="GO" id="GO:0005758">
    <property type="term" value="C:mitochondrial intermembrane space"/>
    <property type="evidence" value="ECO:0007669"/>
    <property type="project" value="TreeGrafter"/>
</dbReference>
<organism evidence="2 3">
    <name type="scientific">Spizellomyces punctatus (strain DAOM BR117)</name>
    <dbReference type="NCBI Taxonomy" id="645134"/>
    <lineage>
        <taxon>Eukaryota</taxon>
        <taxon>Fungi</taxon>
        <taxon>Fungi incertae sedis</taxon>
        <taxon>Chytridiomycota</taxon>
        <taxon>Chytridiomycota incertae sedis</taxon>
        <taxon>Chytridiomycetes</taxon>
        <taxon>Spizellomycetales</taxon>
        <taxon>Spizellomycetaceae</taxon>
        <taxon>Spizellomyces</taxon>
    </lineage>
</organism>
<dbReference type="Proteomes" id="UP000053201">
    <property type="component" value="Unassembled WGS sequence"/>
</dbReference>
<evidence type="ECO:0000313" key="2">
    <source>
        <dbReference type="EMBL" id="KND02437.1"/>
    </source>
</evidence>